<sequence>MTPTLFFIIQGQCLSDASTLPFLLSQPAVLFACHATVVSLQCGRLVAIFAPNREGDCNQEPRGGE</sequence>
<proteinExistence type="predicted"/>
<dbReference type="EMBL" id="GBRH01238604">
    <property type="protein sequence ID" value="JAD59291.1"/>
    <property type="molecule type" value="Transcribed_RNA"/>
</dbReference>
<reference evidence="1" key="1">
    <citation type="submission" date="2014-09" db="EMBL/GenBank/DDBJ databases">
        <authorList>
            <person name="Magalhaes I.L.F."/>
            <person name="Oliveira U."/>
            <person name="Santos F.R."/>
            <person name="Vidigal T.H.D.A."/>
            <person name="Brescovit A.D."/>
            <person name="Santos A.J."/>
        </authorList>
    </citation>
    <scope>NUCLEOTIDE SEQUENCE</scope>
    <source>
        <tissue evidence="1">Shoot tissue taken approximately 20 cm above the soil surface</tissue>
    </source>
</reference>
<protein>
    <submittedName>
        <fullName evidence="1">Uncharacterized protein</fullName>
    </submittedName>
</protein>
<dbReference type="AlphaFoldDB" id="A0A0A9B7F8"/>
<accession>A0A0A9B7F8</accession>
<organism evidence="1">
    <name type="scientific">Arundo donax</name>
    <name type="common">Giant reed</name>
    <name type="synonym">Donax arundinaceus</name>
    <dbReference type="NCBI Taxonomy" id="35708"/>
    <lineage>
        <taxon>Eukaryota</taxon>
        <taxon>Viridiplantae</taxon>
        <taxon>Streptophyta</taxon>
        <taxon>Embryophyta</taxon>
        <taxon>Tracheophyta</taxon>
        <taxon>Spermatophyta</taxon>
        <taxon>Magnoliopsida</taxon>
        <taxon>Liliopsida</taxon>
        <taxon>Poales</taxon>
        <taxon>Poaceae</taxon>
        <taxon>PACMAD clade</taxon>
        <taxon>Arundinoideae</taxon>
        <taxon>Arundineae</taxon>
        <taxon>Arundo</taxon>
    </lineage>
</organism>
<reference evidence="1" key="2">
    <citation type="journal article" date="2015" name="Data Brief">
        <title>Shoot transcriptome of the giant reed, Arundo donax.</title>
        <authorList>
            <person name="Barrero R.A."/>
            <person name="Guerrero F.D."/>
            <person name="Moolhuijzen P."/>
            <person name="Goolsby J.A."/>
            <person name="Tidwell J."/>
            <person name="Bellgard S.E."/>
            <person name="Bellgard M.I."/>
        </authorList>
    </citation>
    <scope>NUCLEOTIDE SEQUENCE</scope>
    <source>
        <tissue evidence="1">Shoot tissue taken approximately 20 cm above the soil surface</tissue>
    </source>
</reference>
<name>A0A0A9B7F8_ARUDO</name>
<evidence type="ECO:0000313" key="1">
    <source>
        <dbReference type="EMBL" id="JAD59291.1"/>
    </source>
</evidence>